<evidence type="ECO:0000313" key="6">
    <source>
        <dbReference type="Proteomes" id="UP001363151"/>
    </source>
</evidence>
<dbReference type="InterPro" id="IPR043136">
    <property type="entry name" value="B30.2/SPRY_sf"/>
</dbReference>
<accession>A0ABR1G1K4</accession>
<keyword evidence="2" id="KW-0863">Zinc-finger</keyword>
<evidence type="ECO:0000256" key="1">
    <source>
        <dbReference type="ARBA" id="ARBA00022723"/>
    </source>
</evidence>
<evidence type="ECO:0000259" key="4">
    <source>
        <dbReference type="PROSITE" id="PS50188"/>
    </source>
</evidence>
<dbReference type="InterPro" id="IPR045129">
    <property type="entry name" value="RNF123/RKP/RSPRY1"/>
</dbReference>
<evidence type="ECO:0000256" key="2">
    <source>
        <dbReference type="ARBA" id="ARBA00022771"/>
    </source>
</evidence>
<dbReference type="SMART" id="SM00449">
    <property type="entry name" value="SPRY"/>
    <property type="match status" value="1"/>
</dbReference>
<feature type="domain" description="B30.2/SPRY" evidence="4">
    <location>
        <begin position="1"/>
        <end position="201"/>
    </location>
</feature>
<dbReference type="Gene3D" id="2.60.120.920">
    <property type="match status" value="1"/>
</dbReference>
<keyword evidence="3" id="KW-0862">Zinc</keyword>
<dbReference type="EMBL" id="JBBJCI010000146">
    <property type="protein sequence ID" value="KAK7242298.1"/>
    <property type="molecule type" value="Genomic_DNA"/>
</dbReference>
<proteinExistence type="predicted"/>
<dbReference type="Pfam" id="PF00622">
    <property type="entry name" value="SPRY"/>
    <property type="match status" value="1"/>
</dbReference>
<keyword evidence="1" id="KW-0479">Metal-binding</keyword>
<dbReference type="Proteomes" id="UP001363151">
    <property type="component" value="Unassembled WGS sequence"/>
</dbReference>
<dbReference type="SUPFAM" id="SSF49899">
    <property type="entry name" value="Concanavalin A-like lectins/glucanases"/>
    <property type="match status" value="1"/>
</dbReference>
<organism evidence="5 6">
    <name type="scientific">Aureococcus anophagefferens</name>
    <name type="common">Harmful bloom alga</name>
    <dbReference type="NCBI Taxonomy" id="44056"/>
    <lineage>
        <taxon>Eukaryota</taxon>
        <taxon>Sar</taxon>
        <taxon>Stramenopiles</taxon>
        <taxon>Ochrophyta</taxon>
        <taxon>Pelagophyceae</taxon>
        <taxon>Pelagomonadales</taxon>
        <taxon>Pelagomonadaceae</taxon>
        <taxon>Aureococcus</taxon>
    </lineage>
</organism>
<dbReference type="InterPro" id="IPR013320">
    <property type="entry name" value="ConA-like_dom_sf"/>
</dbReference>
<dbReference type="InterPro" id="IPR003877">
    <property type="entry name" value="SPRY_dom"/>
</dbReference>
<dbReference type="PANTHER" id="PTHR13363:SF5">
    <property type="entry name" value="E3 UBIQUITIN-PROTEIN LIGASE RNF123"/>
    <property type="match status" value="1"/>
</dbReference>
<gene>
    <name evidence="5" type="ORF">SO694_000134100</name>
</gene>
<sequence>MNFAAQSASHLDSPLSWLHPSIGPRTNEGDGIWSVDAADDARLDLLPRRRDNPDPGCFFPKPSAFFTVGLPSCTVKSGDKCYYEVTILATSENSQFGWARRGFEVGSENGCGDDAYSYACDGHRRKKWHQATARDWNPDASWKVGDVIGCMLDLDSREICFSVNGAYDEPAFRDISVGSAYFPALTMGTGMVAINVGARAFKHRPDGYRAVDPPPLLPDSMLGCLSDCFPTLNGPTPAPKPLTGAAALLETLDKFKAKNGGVDDPYYAAMRSALEELEIEEREEGS</sequence>
<evidence type="ECO:0000313" key="5">
    <source>
        <dbReference type="EMBL" id="KAK7242298.1"/>
    </source>
</evidence>
<reference evidence="5 6" key="1">
    <citation type="submission" date="2024-03" db="EMBL/GenBank/DDBJ databases">
        <title>Aureococcus anophagefferens CCMP1851 and Kratosvirus quantuckense: Draft genome of a second virus-susceptible host strain in the model system.</title>
        <authorList>
            <person name="Chase E."/>
            <person name="Truchon A.R."/>
            <person name="Schepens W."/>
            <person name="Wilhelm S.W."/>
        </authorList>
    </citation>
    <scope>NUCLEOTIDE SEQUENCE [LARGE SCALE GENOMIC DNA]</scope>
    <source>
        <strain evidence="5 6">CCMP1851</strain>
    </source>
</reference>
<keyword evidence="6" id="KW-1185">Reference proteome</keyword>
<dbReference type="InterPro" id="IPR001870">
    <property type="entry name" value="B30.2/SPRY"/>
</dbReference>
<comment type="caution">
    <text evidence="5">The sequence shown here is derived from an EMBL/GenBank/DDBJ whole genome shotgun (WGS) entry which is preliminary data.</text>
</comment>
<protein>
    <recommendedName>
        <fullName evidence="4">B30.2/SPRY domain-containing protein</fullName>
    </recommendedName>
</protein>
<name>A0ABR1G1K4_AURAN</name>
<dbReference type="PROSITE" id="PS50188">
    <property type="entry name" value="B302_SPRY"/>
    <property type="match status" value="1"/>
</dbReference>
<dbReference type="PANTHER" id="PTHR13363">
    <property type="entry name" value="RING FINGER AND SRY DOMAIN-CONTAINING"/>
    <property type="match status" value="1"/>
</dbReference>
<evidence type="ECO:0000256" key="3">
    <source>
        <dbReference type="ARBA" id="ARBA00022833"/>
    </source>
</evidence>
<dbReference type="CDD" id="cd11709">
    <property type="entry name" value="SPRY"/>
    <property type="match status" value="1"/>
</dbReference>